<reference evidence="2 3" key="1">
    <citation type="submission" date="2024-02" db="EMBL/GenBank/DDBJ databases">
        <title>Discinaceae phylogenomics.</title>
        <authorList>
            <person name="Dirks A.C."/>
            <person name="James T.Y."/>
        </authorList>
    </citation>
    <scope>NUCLEOTIDE SEQUENCE [LARGE SCALE GENOMIC DNA]</scope>
    <source>
        <strain evidence="2 3">ACD0624</strain>
    </source>
</reference>
<proteinExistence type="predicted"/>
<organism evidence="2 3">
    <name type="scientific">Discina gigas</name>
    <dbReference type="NCBI Taxonomy" id="1032678"/>
    <lineage>
        <taxon>Eukaryota</taxon>
        <taxon>Fungi</taxon>
        <taxon>Dikarya</taxon>
        <taxon>Ascomycota</taxon>
        <taxon>Pezizomycotina</taxon>
        <taxon>Pezizomycetes</taxon>
        <taxon>Pezizales</taxon>
        <taxon>Discinaceae</taxon>
        <taxon>Discina</taxon>
    </lineage>
</organism>
<feature type="compositionally biased region" description="Polar residues" evidence="1">
    <location>
        <begin position="1"/>
        <end position="13"/>
    </location>
</feature>
<evidence type="ECO:0000313" key="3">
    <source>
        <dbReference type="Proteomes" id="UP001447188"/>
    </source>
</evidence>
<evidence type="ECO:0000256" key="1">
    <source>
        <dbReference type="SAM" id="MobiDB-lite"/>
    </source>
</evidence>
<dbReference type="EMBL" id="JBBBZM010000013">
    <property type="protein sequence ID" value="KAL0639201.1"/>
    <property type="molecule type" value="Genomic_DNA"/>
</dbReference>
<protein>
    <submittedName>
        <fullName evidence="2">Uncharacterized protein</fullName>
    </submittedName>
</protein>
<evidence type="ECO:0000313" key="2">
    <source>
        <dbReference type="EMBL" id="KAL0639201.1"/>
    </source>
</evidence>
<sequence>MSTNTPAVSPSASQGGGTPVPRPPPPAVIRPATTKPAALRSEVFGLTPEQAAHGIGLLKEGCVGYMAGAA</sequence>
<feature type="region of interest" description="Disordered" evidence="1">
    <location>
        <begin position="1"/>
        <end position="34"/>
    </location>
</feature>
<gene>
    <name evidence="2" type="ORF">Q9L58_001660</name>
</gene>
<name>A0ABR3GTD2_9PEZI</name>
<accession>A0ABR3GTD2</accession>
<comment type="caution">
    <text evidence="2">The sequence shown here is derived from an EMBL/GenBank/DDBJ whole genome shotgun (WGS) entry which is preliminary data.</text>
</comment>
<keyword evidence="3" id="KW-1185">Reference proteome</keyword>
<dbReference type="Proteomes" id="UP001447188">
    <property type="component" value="Unassembled WGS sequence"/>
</dbReference>